<gene>
    <name evidence="2" type="ORF">TIFTF001_022392</name>
</gene>
<reference evidence="2" key="1">
    <citation type="submission" date="2023-07" db="EMBL/GenBank/DDBJ databases">
        <title>draft genome sequence of fig (Ficus carica).</title>
        <authorList>
            <person name="Takahashi T."/>
            <person name="Nishimura K."/>
        </authorList>
    </citation>
    <scope>NUCLEOTIDE SEQUENCE</scope>
</reference>
<protein>
    <submittedName>
        <fullName evidence="2">Uncharacterized protein</fullName>
    </submittedName>
</protein>
<dbReference type="Proteomes" id="UP001187192">
    <property type="component" value="Unassembled WGS sequence"/>
</dbReference>
<evidence type="ECO:0000256" key="1">
    <source>
        <dbReference type="SAM" id="MobiDB-lite"/>
    </source>
</evidence>
<dbReference type="EMBL" id="BTGU01000045">
    <property type="protein sequence ID" value="GMN53250.1"/>
    <property type="molecule type" value="Genomic_DNA"/>
</dbReference>
<sequence length="133" mass="15216">MAKQSQSKQNRDFHLKGQTSNFDKNSKQSRNNKRKGNVHNQGQQKNYHKKKNHQASSGNNYPMPLYQNLYLKNQIQNQQHQNRNPSSQLPVVHAKIEGPLIAQGRLEALEPQVRIYTYTKGDVEAGTSYVVTG</sequence>
<feature type="region of interest" description="Disordered" evidence="1">
    <location>
        <begin position="1"/>
        <end position="66"/>
    </location>
</feature>
<name>A0AA88AJV3_FICCA</name>
<accession>A0AA88AJV3</accession>
<evidence type="ECO:0000313" key="2">
    <source>
        <dbReference type="EMBL" id="GMN53250.1"/>
    </source>
</evidence>
<proteinExistence type="predicted"/>
<organism evidence="2 3">
    <name type="scientific">Ficus carica</name>
    <name type="common">Common fig</name>
    <dbReference type="NCBI Taxonomy" id="3494"/>
    <lineage>
        <taxon>Eukaryota</taxon>
        <taxon>Viridiplantae</taxon>
        <taxon>Streptophyta</taxon>
        <taxon>Embryophyta</taxon>
        <taxon>Tracheophyta</taxon>
        <taxon>Spermatophyta</taxon>
        <taxon>Magnoliopsida</taxon>
        <taxon>eudicotyledons</taxon>
        <taxon>Gunneridae</taxon>
        <taxon>Pentapetalae</taxon>
        <taxon>rosids</taxon>
        <taxon>fabids</taxon>
        <taxon>Rosales</taxon>
        <taxon>Moraceae</taxon>
        <taxon>Ficeae</taxon>
        <taxon>Ficus</taxon>
    </lineage>
</organism>
<keyword evidence="3" id="KW-1185">Reference proteome</keyword>
<dbReference type="AlphaFoldDB" id="A0AA88AJV3"/>
<comment type="caution">
    <text evidence="2">The sequence shown here is derived from an EMBL/GenBank/DDBJ whole genome shotgun (WGS) entry which is preliminary data.</text>
</comment>
<evidence type="ECO:0000313" key="3">
    <source>
        <dbReference type="Proteomes" id="UP001187192"/>
    </source>
</evidence>